<dbReference type="RefSeq" id="XP_007867915.1">
    <property type="nucleotide sequence ID" value="XM_007869724.1"/>
</dbReference>
<dbReference type="KEGG" id="gtr:GLOTRDRAFT_139784"/>
<keyword evidence="2" id="KW-1185">Reference proteome</keyword>
<evidence type="ECO:0000313" key="2">
    <source>
        <dbReference type="Proteomes" id="UP000030669"/>
    </source>
</evidence>
<organism evidence="1 2">
    <name type="scientific">Gloeophyllum trabeum (strain ATCC 11539 / FP-39264 / Madison 617)</name>
    <name type="common">Brown rot fungus</name>
    <dbReference type="NCBI Taxonomy" id="670483"/>
    <lineage>
        <taxon>Eukaryota</taxon>
        <taxon>Fungi</taxon>
        <taxon>Dikarya</taxon>
        <taxon>Basidiomycota</taxon>
        <taxon>Agaricomycotina</taxon>
        <taxon>Agaricomycetes</taxon>
        <taxon>Gloeophyllales</taxon>
        <taxon>Gloeophyllaceae</taxon>
        <taxon>Gloeophyllum</taxon>
    </lineage>
</organism>
<gene>
    <name evidence="1" type="ORF">GLOTRDRAFT_139784</name>
</gene>
<dbReference type="eggNOG" id="ENOG502SCZF">
    <property type="taxonomic scope" value="Eukaryota"/>
</dbReference>
<dbReference type="Gene3D" id="3.30.70.100">
    <property type="match status" value="2"/>
</dbReference>
<accession>S7Q0Y2</accession>
<dbReference type="Proteomes" id="UP000030669">
    <property type="component" value="Unassembled WGS sequence"/>
</dbReference>
<protein>
    <recommendedName>
        <fullName evidence="3">ABM domain-containing protein</fullName>
    </recommendedName>
</protein>
<name>S7Q0Y2_GLOTA</name>
<evidence type="ECO:0008006" key="3">
    <source>
        <dbReference type="Google" id="ProtNLM"/>
    </source>
</evidence>
<reference evidence="1 2" key="1">
    <citation type="journal article" date="2012" name="Science">
        <title>The Paleozoic origin of enzymatic lignin decomposition reconstructed from 31 fungal genomes.</title>
        <authorList>
            <person name="Floudas D."/>
            <person name="Binder M."/>
            <person name="Riley R."/>
            <person name="Barry K."/>
            <person name="Blanchette R.A."/>
            <person name="Henrissat B."/>
            <person name="Martinez A.T."/>
            <person name="Otillar R."/>
            <person name="Spatafora J.W."/>
            <person name="Yadav J.S."/>
            <person name="Aerts A."/>
            <person name="Benoit I."/>
            <person name="Boyd A."/>
            <person name="Carlson A."/>
            <person name="Copeland A."/>
            <person name="Coutinho P.M."/>
            <person name="de Vries R.P."/>
            <person name="Ferreira P."/>
            <person name="Findley K."/>
            <person name="Foster B."/>
            <person name="Gaskell J."/>
            <person name="Glotzer D."/>
            <person name="Gorecki P."/>
            <person name="Heitman J."/>
            <person name="Hesse C."/>
            <person name="Hori C."/>
            <person name="Igarashi K."/>
            <person name="Jurgens J.A."/>
            <person name="Kallen N."/>
            <person name="Kersten P."/>
            <person name="Kohler A."/>
            <person name="Kuees U."/>
            <person name="Kumar T.K.A."/>
            <person name="Kuo A."/>
            <person name="LaButti K."/>
            <person name="Larrondo L.F."/>
            <person name="Lindquist E."/>
            <person name="Ling A."/>
            <person name="Lombard V."/>
            <person name="Lucas S."/>
            <person name="Lundell T."/>
            <person name="Martin R."/>
            <person name="McLaughlin D.J."/>
            <person name="Morgenstern I."/>
            <person name="Morin E."/>
            <person name="Murat C."/>
            <person name="Nagy L.G."/>
            <person name="Nolan M."/>
            <person name="Ohm R.A."/>
            <person name="Patyshakuliyeva A."/>
            <person name="Rokas A."/>
            <person name="Ruiz-Duenas F.J."/>
            <person name="Sabat G."/>
            <person name="Salamov A."/>
            <person name="Samejima M."/>
            <person name="Schmutz J."/>
            <person name="Slot J.C."/>
            <person name="St John F."/>
            <person name="Stenlid J."/>
            <person name="Sun H."/>
            <person name="Sun S."/>
            <person name="Syed K."/>
            <person name="Tsang A."/>
            <person name="Wiebenga A."/>
            <person name="Young D."/>
            <person name="Pisabarro A."/>
            <person name="Eastwood D.C."/>
            <person name="Martin F."/>
            <person name="Cullen D."/>
            <person name="Grigoriev I.V."/>
            <person name="Hibbett D.S."/>
        </authorList>
    </citation>
    <scope>NUCLEOTIDE SEQUENCE [LARGE SCALE GENOMIC DNA]</scope>
    <source>
        <strain evidence="1 2">ATCC 11539</strain>
    </source>
</reference>
<dbReference type="OMA" id="VIVAWED"/>
<dbReference type="GeneID" id="19304345"/>
<dbReference type="HOGENOM" id="CLU_081631_3_2_1"/>
<proteinExistence type="predicted"/>
<dbReference type="EMBL" id="KB469305">
    <property type="protein sequence ID" value="EPQ53601.1"/>
    <property type="molecule type" value="Genomic_DNA"/>
</dbReference>
<dbReference type="OrthoDB" id="3830579at2759"/>
<sequence>MPLPVAELVLFTSSQAHQKDQGILGRSIDILNKTEGKIATYHGPEVEDPTNGYLFVLWQTLGHHKALMSGPTYPALVETLKPAVGGPFEMLHINFTKDPTPALEAPVTEVALVTLKPGKTKEEVGPLLHKLTGLPAPRIVLSTWGPTVEKEDTMIIAAGWESVEAHEQATKGLPEDVTKFLASVRELVDVKIRHGKLKKYD</sequence>
<evidence type="ECO:0000313" key="1">
    <source>
        <dbReference type="EMBL" id="EPQ53601.1"/>
    </source>
</evidence>
<dbReference type="AlphaFoldDB" id="S7Q0Y2"/>